<evidence type="ECO:0000313" key="1">
    <source>
        <dbReference type="EMBL" id="QHT18820.1"/>
    </source>
</evidence>
<accession>A0A6C0DRG1</accession>
<organism evidence="1">
    <name type="scientific">viral metagenome</name>
    <dbReference type="NCBI Taxonomy" id="1070528"/>
    <lineage>
        <taxon>unclassified sequences</taxon>
        <taxon>metagenomes</taxon>
        <taxon>organismal metagenomes</taxon>
    </lineage>
</organism>
<name>A0A6C0DRG1_9ZZZZ</name>
<reference evidence="1" key="1">
    <citation type="journal article" date="2020" name="Nature">
        <title>Giant virus diversity and host interactions through global metagenomics.</title>
        <authorList>
            <person name="Schulz F."/>
            <person name="Roux S."/>
            <person name="Paez-Espino D."/>
            <person name="Jungbluth S."/>
            <person name="Walsh D.A."/>
            <person name="Denef V.J."/>
            <person name="McMahon K.D."/>
            <person name="Konstantinidis K.T."/>
            <person name="Eloe-Fadrosh E.A."/>
            <person name="Kyrpides N.C."/>
            <person name="Woyke T."/>
        </authorList>
    </citation>
    <scope>NUCLEOTIDE SEQUENCE</scope>
    <source>
        <strain evidence="1">GVMAG-M-3300023174-49</strain>
    </source>
</reference>
<dbReference type="EMBL" id="MN739659">
    <property type="protein sequence ID" value="QHT18820.1"/>
    <property type="molecule type" value="Genomic_DNA"/>
</dbReference>
<proteinExistence type="predicted"/>
<protein>
    <submittedName>
        <fullName evidence="1">Uncharacterized protein</fullName>
    </submittedName>
</protein>
<dbReference type="AlphaFoldDB" id="A0A6C0DRG1"/>
<sequence>MRKGVKTVNRPAHEIYLDMKAHGILVSVWGANLI</sequence>